<dbReference type="EMBL" id="CP069109">
    <property type="protein sequence ID" value="QSS58751.1"/>
    <property type="molecule type" value="Genomic_DNA"/>
</dbReference>
<reference evidence="2" key="1">
    <citation type="submission" date="2021-01" db="EMBL/GenBank/DDBJ databases">
        <title>Chromosome-level genome assembly of a human fungal pathogen reveals clustering of transcriptionally co-regulated genes.</title>
        <authorList>
            <person name="Voorhies M."/>
            <person name="Cohen S."/>
            <person name="Shea T.P."/>
            <person name="Petrus S."/>
            <person name="Munoz J.F."/>
            <person name="Poplawski S."/>
            <person name="Goldman W.E."/>
            <person name="Michael T."/>
            <person name="Cuomo C.A."/>
            <person name="Sil A."/>
            <person name="Beyhan S."/>
        </authorList>
    </citation>
    <scope>NUCLEOTIDE SEQUENCE</scope>
    <source>
        <strain evidence="2">WU24</strain>
    </source>
</reference>
<gene>
    <name evidence="2" type="ORF">I7I51_08180</name>
</gene>
<dbReference type="Proteomes" id="UP000663671">
    <property type="component" value="Chromosome 2"/>
</dbReference>
<accession>A0A8A1LYC5</accession>
<evidence type="ECO:0000313" key="2">
    <source>
        <dbReference type="EMBL" id="QSS58751.1"/>
    </source>
</evidence>
<dbReference type="VEuPathDB" id="FungiDB:I7I51_08180"/>
<evidence type="ECO:0000256" key="1">
    <source>
        <dbReference type="SAM" id="MobiDB-lite"/>
    </source>
</evidence>
<protein>
    <submittedName>
        <fullName evidence="2">Uncharacterized protein</fullName>
    </submittedName>
</protein>
<proteinExistence type="predicted"/>
<name>A0A8A1LYC5_AJECA</name>
<sequence>MAVANSESMRILVVKYLLARQVNVCRNKMLFFQYEFLRSILRHGTGNRFQISAQEPGILWLGKLISCSNSSNSSNSKEQQRASGRLVLAPKNTPQGKGCPGK</sequence>
<organism evidence="2 3">
    <name type="scientific">Ajellomyces capsulatus</name>
    <name type="common">Darling's disease fungus</name>
    <name type="synonym">Histoplasma capsulatum</name>
    <dbReference type="NCBI Taxonomy" id="5037"/>
    <lineage>
        <taxon>Eukaryota</taxon>
        <taxon>Fungi</taxon>
        <taxon>Dikarya</taxon>
        <taxon>Ascomycota</taxon>
        <taxon>Pezizomycotina</taxon>
        <taxon>Eurotiomycetes</taxon>
        <taxon>Eurotiomycetidae</taxon>
        <taxon>Onygenales</taxon>
        <taxon>Ajellomycetaceae</taxon>
        <taxon>Histoplasma</taxon>
    </lineage>
</organism>
<evidence type="ECO:0000313" key="3">
    <source>
        <dbReference type="Proteomes" id="UP000663671"/>
    </source>
</evidence>
<feature type="region of interest" description="Disordered" evidence="1">
    <location>
        <begin position="69"/>
        <end position="102"/>
    </location>
</feature>
<dbReference type="AlphaFoldDB" id="A0A8A1LYC5"/>